<protein>
    <submittedName>
        <fullName evidence="2">Uncharacterized protein</fullName>
    </submittedName>
</protein>
<accession>A0A6J3MEM3</accession>
<reference evidence="2" key="1">
    <citation type="submission" date="2020-01" db="EMBL/GenBank/DDBJ databases">
        <authorList>
            <consortium name="DOE Joint Genome Institute"/>
            <person name="Haridas S."/>
            <person name="Albert R."/>
            <person name="Binder M."/>
            <person name="Bloem J."/>
            <person name="Labutti K."/>
            <person name="Salamov A."/>
            <person name="Andreopoulos B."/>
            <person name="Baker S.E."/>
            <person name="Barry K."/>
            <person name="Bills G."/>
            <person name="Bluhm B.H."/>
            <person name="Cannon C."/>
            <person name="Castanera R."/>
            <person name="Culley D.E."/>
            <person name="Daum C."/>
            <person name="Ezra D."/>
            <person name="Gonzalez J.B."/>
            <person name="Henrissat B."/>
            <person name="Kuo A."/>
            <person name="Liang C."/>
            <person name="Lipzen A."/>
            <person name="Lutzoni F."/>
            <person name="Magnuson J."/>
            <person name="Mondo S."/>
            <person name="Nolan M."/>
            <person name="Ohm R."/>
            <person name="Pangilinan J."/>
            <person name="Park H.-J."/>
            <person name="Ramirez L."/>
            <person name="Alfaro M."/>
            <person name="Sun H."/>
            <person name="Tritt A."/>
            <person name="Yoshinaga Y."/>
            <person name="Zwiers L.-H."/>
            <person name="Turgeon B.G."/>
            <person name="Goodwin S.B."/>
            <person name="Spatafora J.W."/>
            <person name="Crous P.W."/>
            <person name="Grigoriev I.V."/>
        </authorList>
    </citation>
    <scope>NUCLEOTIDE SEQUENCE</scope>
    <source>
        <strain evidence="2">CBS 342.82</strain>
    </source>
</reference>
<gene>
    <name evidence="2" type="ORF">K489DRAFT_376864</name>
</gene>
<proteinExistence type="predicted"/>
<dbReference type="RefSeq" id="XP_033463491.1">
    <property type="nucleotide sequence ID" value="XM_033604013.1"/>
</dbReference>
<reference evidence="2" key="2">
    <citation type="submission" date="2020-04" db="EMBL/GenBank/DDBJ databases">
        <authorList>
            <consortium name="NCBI Genome Project"/>
        </authorList>
    </citation>
    <scope>NUCLEOTIDE SEQUENCE</scope>
    <source>
        <strain evidence="2">CBS 342.82</strain>
    </source>
</reference>
<name>A0A6J3MEM3_9PEZI</name>
<dbReference type="Proteomes" id="UP000504637">
    <property type="component" value="Unplaced"/>
</dbReference>
<reference evidence="2" key="3">
    <citation type="submission" date="2025-08" db="UniProtKB">
        <authorList>
            <consortium name="RefSeq"/>
        </authorList>
    </citation>
    <scope>IDENTIFICATION</scope>
    <source>
        <strain evidence="2">CBS 342.82</strain>
    </source>
</reference>
<dbReference type="AlphaFoldDB" id="A0A6J3MEM3"/>
<sequence length="57" mass="6659">MTQTDPEELDIVRCQNIEHVLEMLFMSQTPRLLCCPMGRRDTARRTNKPTLSEHCLV</sequence>
<evidence type="ECO:0000313" key="1">
    <source>
        <dbReference type="Proteomes" id="UP000504637"/>
    </source>
</evidence>
<keyword evidence="1" id="KW-1185">Reference proteome</keyword>
<dbReference type="GeneID" id="54361813"/>
<organism evidence="2">
    <name type="scientific">Dissoconium aciculare CBS 342.82</name>
    <dbReference type="NCBI Taxonomy" id="1314786"/>
    <lineage>
        <taxon>Eukaryota</taxon>
        <taxon>Fungi</taxon>
        <taxon>Dikarya</taxon>
        <taxon>Ascomycota</taxon>
        <taxon>Pezizomycotina</taxon>
        <taxon>Dothideomycetes</taxon>
        <taxon>Dothideomycetidae</taxon>
        <taxon>Mycosphaerellales</taxon>
        <taxon>Dissoconiaceae</taxon>
        <taxon>Dissoconium</taxon>
    </lineage>
</organism>
<evidence type="ECO:0000313" key="2">
    <source>
        <dbReference type="RefSeq" id="XP_033463491.1"/>
    </source>
</evidence>